<gene>
    <name evidence="5" type="ORF">FU839_03675</name>
</gene>
<reference evidence="5 6" key="1">
    <citation type="submission" date="2019-08" db="EMBL/GenBank/DDBJ databases">
        <title>Draft genome analysis of Rheinheimera tangshanensis isolated from the roots of fresh rice plants (Oryza sativa).</title>
        <authorList>
            <person name="Yu Q."/>
            <person name="Qi Y."/>
            <person name="Zhang H."/>
            <person name="Pu J."/>
        </authorList>
    </citation>
    <scope>NUCLEOTIDE SEQUENCE [LARGE SCALE GENOMIC DNA]</scope>
    <source>
        <strain evidence="5 6">JA3-B52</strain>
    </source>
</reference>
<feature type="domain" description="HTH araC/xylS-type" evidence="4">
    <location>
        <begin position="184"/>
        <end position="284"/>
    </location>
</feature>
<dbReference type="InterPro" id="IPR046532">
    <property type="entry name" value="DUF6597"/>
</dbReference>
<dbReference type="PANTHER" id="PTHR46796">
    <property type="entry name" value="HTH-TYPE TRANSCRIPTIONAL ACTIVATOR RHAS-RELATED"/>
    <property type="match status" value="1"/>
</dbReference>
<evidence type="ECO:0000256" key="3">
    <source>
        <dbReference type="ARBA" id="ARBA00023163"/>
    </source>
</evidence>
<keyword evidence="3" id="KW-0804">Transcription</keyword>
<dbReference type="InterPro" id="IPR050204">
    <property type="entry name" value="AraC_XylS_family_regulators"/>
</dbReference>
<evidence type="ECO:0000259" key="4">
    <source>
        <dbReference type="PROSITE" id="PS01124"/>
    </source>
</evidence>
<name>A0A5C8LYX5_9GAMM</name>
<dbReference type="Pfam" id="PF12833">
    <property type="entry name" value="HTH_18"/>
    <property type="match status" value="1"/>
</dbReference>
<proteinExistence type="predicted"/>
<dbReference type="Proteomes" id="UP000321814">
    <property type="component" value="Unassembled WGS sequence"/>
</dbReference>
<evidence type="ECO:0000256" key="1">
    <source>
        <dbReference type="ARBA" id="ARBA00023015"/>
    </source>
</evidence>
<sequence>MRLTLGIVKTRHSDGLLWSRILQSNHNPITGVLHHHQSAELYQLRRYFPDAALAELIEQFWLVDWDLSGKPAHTQQNLPDPNFHVLISQGTVTLLGPVSKNYSYEMQGKGQIIGVKFALGALAELLNFKPADFIDQQMDAQQLFDIDCSQLLAELSLAHSDQQIIAILHACFLPFAVRPSWQCTRVRQLVGLIKQQSDITSVELLAERSGVSVQTIQRCFRQYLGLNPKWLIRKYRLHQVLLLLEQQSVESADLVEALGYSDQSHLIRDFKEFLGVTPTAYSLHPRS</sequence>
<dbReference type="EMBL" id="VRLR01000002">
    <property type="protein sequence ID" value="TXK81997.1"/>
    <property type="molecule type" value="Genomic_DNA"/>
</dbReference>
<dbReference type="InterPro" id="IPR009057">
    <property type="entry name" value="Homeodomain-like_sf"/>
</dbReference>
<dbReference type="SUPFAM" id="SSF46689">
    <property type="entry name" value="Homeodomain-like"/>
    <property type="match status" value="1"/>
</dbReference>
<dbReference type="InterPro" id="IPR018060">
    <property type="entry name" value="HTH_AraC"/>
</dbReference>
<dbReference type="OrthoDB" id="9809338at2"/>
<evidence type="ECO:0000313" key="5">
    <source>
        <dbReference type="EMBL" id="TXK81997.1"/>
    </source>
</evidence>
<dbReference type="Gene3D" id="1.10.10.60">
    <property type="entry name" value="Homeodomain-like"/>
    <property type="match status" value="1"/>
</dbReference>
<dbReference type="Pfam" id="PF20240">
    <property type="entry name" value="DUF6597"/>
    <property type="match status" value="1"/>
</dbReference>
<dbReference type="GO" id="GO:0003700">
    <property type="term" value="F:DNA-binding transcription factor activity"/>
    <property type="evidence" value="ECO:0007669"/>
    <property type="project" value="InterPro"/>
</dbReference>
<keyword evidence="1" id="KW-0805">Transcription regulation</keyword>
<dbReference type="GO" id="GO:0043565">
    <property type="term" value="F:sequence-specific DNA binding"/>
    <property type="evidence" value="ECO:0007669"/>
    <property type="project" value="InterPro"/>
</dbReference>
<dbReference type="SMART" id="SM00342">
    <property type="entry name" value="HTH_ARAC"/>
    <property type="match status" value="1"/>
</dbReference>
<accession>A0A5C8LYX5</accession>
<keyword evidence="2" id="KW-0238">DNA-binding</keyword>
<dbReference type="AlphaFoldDB" id="A0A5C8LYX5"/>
<evidence type="ECO:0000313" key="6">
    <source>
        <dbReference type="Proteomes" id="UP000321814"/>
    </source>
</evidence>
<protein>
    <submittedName>
        <fullName evidence="5">AraC family transcriptional regulator</fullName>
    </submittedName>
</protein>
<dbReference type="PROSITE" id="PS01124">
    <property type="entry name" value="HTH_ARAC_FAMILY_2"/>
    <property type="match status" value="1"/>
</dbReference>
<keyword evidence="6" id="KW-1185">Reference proteome</keyword>
<organism evidence="5 6">
    <name type="scientific">Rheinheimera tangshanensis</name>
    <dbReference type="NCBI Taxonomy" id="400153"/>
    <lineage>
        <taxon>Bacteria</taxon>
        <taxon>Pseudomonadati</taxon>
        <taxon>Pseudomonadota</taxon>
        <taxon>Gammaproteobacteria</taxon>
        <taxon>Chromatiales</taxon>
        <taxon>Chromatiaceae</taxon>
        <taxon>Rheinheimera</taxon>
    </lineage>
</organism>
<comment type="caution">
    <text evidence="5">The sequence shown here is derived from an EMBL/GenBank/DDBJ whole genome shotgun (WGS) entry which is preliminary data.</text>
</comment>
<evidence type="ECO:0000256" key="2">
    <source>
        <dbReference type="ARBA" id="ARBA00023125"/>
    </source>
</evidence>